<dbReference type="PANTHER" id="PTHR39639:SF1">
    <property type="entry name" value="DUF262 DOMAIN-CONTAINING PROTEIN"/>
    <property type="match status" value="1"/>
</dbReference>
<dbReference type="HOGENOM" id="CLU_038557_1_0_12"/>
<gene>
    <name evidence="2" type="ordered locus">LEPBI_I2531</name>
</gene>
<dbReference type="AlphaFoldDB" id="B0SLM9"/>
<organism evidence="2 3">
    <name type="scientific">Leptospira biflexa serovar Patoc (strain Patoc 1 / ATCC 23582 / Paris)</name>
    <dbReference type="NCBI Taxonomy" id="456481"/>
    <lineage>
        <taxon>Bacteria</taxon>
        <taxon>Pseudomonadati</taxon>
        <taxon>Spirochaetota</taxon>
        <taxon>Spirochaetia</taxon>
        <taxon>Leptospirales</taxon>
        <taxon>Leptospiraceae</taxon>
        <taxon>Leptospira</taxon>
    </lineage>
</organism>
<sequence>MANKKKDSANEEVISDIEDEDMSSGALLKHPFDPKNIDIITKQPSIDILIKRLSANPSEIDLFPDFQRKDNLWDNIKQSRLIESILISFPLPAFYFDGSDDNKWVVIDGLQRLSTLRNFAISKTLKLTGLEFLTKLNGKTFDQLNRTLQRKIEETQVVAYITNPGTPPEVMYNIFKRINTGGLILEPQEIRHALNQGVPAKFIEELANSNSFKTATLNSIPTKRMMDRELISRFVSFYIHGYENYRPDLDSFMNSGLSKLKKLTESEILQITLDFEKAMNASNRIFGDWAFRKASHYPERRSKVNKPLFEVWSVLLSKLDSVELLKLENSKEKLMEIFSNLCKSDMQFVASITNATGDETRVKRRFDKIKSLISEILRNDN</sequence>
<dbReference type="RefSeq" id="WP_012389476.1">
    <property type="nucleotide sequence ID" value="NC_010602.1"/>
</dbReference>
<protein>
    <recommendedName>
        <fullName evidence="1">GmrSD restriction endonucleases N-terminal domain-containing protein</fullName>
    </recommendedName>
</protein>
<dbReference type="Proteomes" id="UP000001847">
    <property type="component" value="Chromosome I"/>
</dbReference>
<dbReference type="PANTHER" id="PTHR39639">
    <property type="entry name" value="CHROMOSOME 16, WHOLE GENOME SHOTGUN SEQUENCE"/>
    <property type="match status" value="1"/>
</dbReference>
<dbReference type="InterPro" id="IPR004919">
    <property type="entry name" value="GmrSD_N"/>
</dbReference>
<keyword evidence="3" id="KW-1185">Reference proteome</keyword>
<evidence type="ECO:0000259" key="1">
    <source>
        <dbReference type="Pfam" id="PF03235"/>
    </source>
</evidence>
<evidence type="ECO:0000313" key="3">
    <source>
        <dbReference type="Proteomes" id="UP000001847"/>
    </source>
</evidence>
<reference evidence="2 3" key="1">
    <citation type="journal article" date="2008" name="PLoS ONE">
        <title>Genome sequence of the saprophyte Leptospira biflexa provides insights into the evolution of Leptospira and the pathogenesis of leptospirosis.</title>
        <authorList>
            <person name="Picardeau M."/>
            <person name="Bulach D.M."/>
            <person name="Bouchier C."/>
            <person name="Zuerner R.L."/>
            <person name="Zidane N."/>
            <person name="Wilson P.J."/>
            <person name="Creno S."/>
            <person name="Kuczek E.S."/>
            <person name="Bommezzadri S."/>
            <person name="Davis J.C."/>
            <person name="McGrath A."/>
            <person name="Johnson M.J."/>
            <person name="Boursaux-Eude C."/>
            <person name="Seemann T."/>
            <person name="Rouy Z."/>
            <person name="Coppel R.L."/>
            <person name="Rood J.I."/>
            <person name="Lajus A."/>
            <person name="Davies J.K."/>
            <person name="Medigue C."/>
            <person name="Adler B."/>
        </authorList>
    </citation>
    <scope>NUCLEOTIDE SEQUENCE [LARGE SCALE GENOMIC DNA]</scope>
    <source>
        <strain evidence="3">Patoc 1 / ATCC 23582 / Paris</strain>
    </source>
</reference>
<dbReference type="Pfam" id="PF03235">
    <property type="entry name" value="GmrSD_N"/>
    <property type="match status" value="1"/>
</dbReference>
<feature type="domain" description="GmrSD restriction endonucleases N-terminal" evidence="1">
    <location>
        <begin position="61"/>
        <end position="194"/>
    </location>
</feature>
<proteinExistence type="predicted"/>
<dbReference type="BioCyc" id="LBIF456481:LEPBI_RS12465-MONOMER"/>
<dbReference type="OrthoDB" id="9770340at2"/>
<accession>B0SLM9</accession>
<evidence type="ECO:0000313" key="2">
    <source>
        <dbReference type="EMBL" id="ABZ98615.1"/>
    </source>
</evidence>
<name>B0SLM9_LEPBP</name>
<dbReference type="STRING" id="456481.LEPBI_I2531"/>
<dbReference type="KEGG" id="lbi:LEPBI_I2531"/>
<dbReference type="EMBL" id="CP000786">
    <property type="protein sequence ID" value="ABZ98615.1"/>
    <property type="molecule type" value="Genomic_DNA"/>
</dbReference>